<evidence type="ECO:0000313" key="4">
    <source>
        <dbReference type="Ensembl" id="ENSPMEP00000026048.1"/>
    </source>
</evidence>
<keyword evidence="2" id="KW-0732">Signal</keyword>
<dbReference type="GeneID" id="106903913"/>
<evidence type="ECO:0000313" key="5">
    <source>
        <dbReference type="Proteomes" id="UP000261480"/>
    </source>
</evidence>
<feature type="domain" description="Ig-like" evidence="3">
    <location>
        <begin position="263"/>
        <end position="341"/>
    </location>
</feature>
<reference evidence="4" key="2">
    <citation type="submission" date="2025-09" db="UniProtKB">
        <authorList>
            <consortium name="Ensembl"/>
        </authorList>
    </citation>
    <scope>IDENTIFICATION</scope>
</reference>
<keyword evidence="1" id="KW-0812">Transmembrane</keyword>
<proteinExistence type="predicted"/>
<dbReference type="Ensembl" id="ENSPMET00000003548.1">
    <property type="protein sequence ID" value="ENSPMEP00000026048.1"/>
    <property type="gene ID" value="ENSPMEG00000009461.1"/>
</dbReference>
<dbReference type="InterPro" id="IPR007110">
    <property type="entry name" value="Ig-like_dom"/>
</dbReference>
<dbReference type="InterPro" id="IPR036179">
    <property type="entry name" value="Ig-like_dom_sf"/>
</dbReference>
<reference evidence="4" key="1">
    <citation type="submission" date="2025-08" db="UniProtKB">
        <authorList>
            <consortium name="Ensembl"/>
        </authorList>
    </citation>
    <scope>IDENTIFICATION</scope>
</reference>
<protein>
    <recommendedName>
        <fullName evidence="3">Ig-like domain-containing protein</fullName>
    </recommendedName>
</protein>
<dbReference type="PANTHER" id="PTHR46484">
    <property type="entry name" value="SI:CH211-171H4.5-RELATED"/>
    <property type="match status" value="1"/>
</dbReference>
<dbReference type="RefSeq" id="XP_014823438.1">
    <property type="nucleotide sequence ID" value="XM_014967952.1"/>
</dbReference>
<accession>A0A3B3YFX5</accession>
<dbReference type="PROSITE" id="PS50835">
    <property type="entry name" value="IG_LIKE"/>
    <property type="match status" value="2"/>
</dbReference>
<dbReference type="InterPro" id="IPR003599">
    <property type="entry name" value="Ig_sub"/>
</dbReference>
<dbReference type="Proteomes" id="UP000261480">
    <property type="component" value="Unplaced"/>
</dbReference>
<dbReference type="PANTHER" id="PTHR46484:SF8">
    <property type="entry name" value="B-CELL RECEPTOR CD22-LIKE-RELATED"/>
    <property type="match status" value="1"/>
</dbReference>
<dbReference type="Gene3D" id="2.60.40.10">
    <property type="entry name" value="Immunoglobulins"/>
    <property type="match status" value="3"/>
</dbReference>
<dbReference type="InterPro" id="IPR013783">
    <property type="entry name" value="Ig-like_fold"/>
</dbReference>
<evidence type="ECO:0000259" key="3">
    <source>
        <dbReference type="PROSITE" id="PS50835"/>
    </source>
</evidence>
<dbReference type="STRING" id="48701.ENSPMEP00000026048"/>
<keyword evidence="1" id="KW-1133">Transmembrane helix</keyword>
<dbReference type="SMART" id="SM00409">
    <property type="entry name" value="IG"/>
    <property type="match status" value="3"/>
</dbReference>
<organism evidence="4 5">
    <name type="scientific">Poecilia mexicana</name>
    <dbReference type="NCBI Taxonomy" id="48701"/>
    <lineage>
        <taxon>Eukaryota</taxon>
        <taxon>Metazoa</taxon>
        <taxon>Chordata</taxon>
        <taxon>Craniata</taxon>
        <taxon>Vertebrata</taxon>
        <taxon>Euteleostomi</taxon>
        <taxon>Actinopterygii</taxon>
        <taxon>Neopterygii</taxon>
        <taxon>Teleostei</taxon>
        <taxon>Neoteleostei</taxon>
        <taxon>Acanthomorphata</taxon>
        <taxon>Ovalentaria</taxon>
        <taxon>Atherinomorphae</taxon>
        <taxon>Cyprinodontiformes</taxon>
        <taxon>Poeciliidae</taxon>
        <taxon>Poeciliinae</taxon>
        <taxon>Poecilia</taxon>
    </lineage>
</organism>
<feature type="signal peptide" evidence="2">
    <location>
        <begin position="1"/>
        <end position="32"/>
    </location>
</feature>
<dbReference type="Pfam" id="PF13895">
    <property type="entry name" value="Ig_2"/>
    <property type="match status" value="1"/>
</dbReference>
<keyword evidence="5" id="KW-1185">Reference proteome</keyword>
<dbReference type="SUPFAM" id="SSF48726">
    <property type="entry name" value="Immunoglobulin"/>
    <property type="match status" value="3"/>
</dbReference>
<name>A0A3B3YFX5_9TELE</name>
<dbReference type="AlphaFoldDB" id="A0A3B3YFX5"/>
<keyword evidence="1" id="KW-0472">Membrane</keyword>
<dbReference type="KEGG" id="pmei:106903913"/>
<sequence>MEGRRCVMAALSDDMLTVLTVNLLLSVSFLSGRPTGCEEAKGFIFTAPREIEALSGACLQIPCSFTVKPQHKFNPRRKTFGVWLKPGAPILNSPKNVVYNSSQLKNKYDMNITGNLREKNCTTVFSKINSEQEDKYYFRIENGPFKISALCKPVNVNVRDSAWRPRIEISGDLKEMNSVIITCSALTPCPQSPPELTWNLEPDHRRLTEKNTDGTFTDKIQKNITLSDTHDGFNITCFVRYPVDGGKYKVAKAEVTLSVSYAPKNTSASISLSEDGWVNLTCSSTANPPVSFFTWFRNSTNGTMEVADGDIYGLNITKEGIYYCVATNDLGNQTSLEVHLAGQRKGNIQHEGPYKRRVPVIISTPVKTSLVSALFIILVGSFIKILMWFLKVVHLSPEMPQKGQRSQNASQKK</sequence>
<feature type="transmembrane region" description="Helical" evidence="1">
    <location>
        <begin position="370"/>
        <end position="390"/>
    </location>
</feature>
<feature type="domain" description="Ig-like" evidence="3">
    <location>
        <begin position="165"/>
        <end position="256"/>
    </location>
</feature>
<feature type="chain" id="PRO_5017422273" description="Ig-like domain-containing protein" evidence="2">
    <location>
        <begin position="33"/>
        <end position="413"/>
    </location>
</feature>
<evidence type="ECO:0000256" key="1">
    <source>
        <dbReference type="SAM" id="Phobius"/>
    </source>
</evidence>
<evidence type="ECO:0000256" key="2">
    <source>
        <dbReference type="SAM" id="SignalP"/>
    </source>
</evidence>